<dbReference type="EMBL" id="JAIWYP010000014">
    <property type="protein sequence ID" value="KAH3713756.1"/>
    <property type="molecule type" value="Genomic_DNA"/>
</dbReference>
<feature type="domain" description="Stalled ribosome sensor GCN1-like N-terminal" evidence="1">
    <location>
        <begin position="282"/>
        <end position="337"/>
    </location>
</feature>
<sequence length="351" mass="39739">MENVYVPEYFPDEERNAEELLKRLSKTVLSSSTKKRSEVLDDIARYITETRLTQQQIEYIFEKLQRTIAAYDDNSKSRRSAESIVKAAVNKDVSAIQLVAACVTPIAEAQKKLVQPFKSSNEAYVALLWPCASLKLAFKQPNAEKRFMLTLVESIDGLVFGALAARKRSIAQNVYKKLVNLWSSDADACDRYHTLLGHCKSSEYSVCVHALFLSYLFNNKREGQLNKLKGPAVDTFTKLVALVKPPPVALEVGGDILTHFSQADFYDTHFSQADCYDIFWPLTHFSQADFYDIFWLFTQKALLRNMEILLKAFSNLLSGIQLDLGQYTLDIIKPLGGMLEVCNHDSLTFCV</sequence>
<accession>A0A9D4HB78</accession>
<gene>
    <name evidence="2" type="ORF">DPMN_073558</name>
</gene>
<proteinExistence type="predicted"/>
<evidence type="ECO:0000313" key="3">
    <source>
        <dbReference type="Proteomes" id="UP000828390"/>
    </source>
</evidence>
<reference evidence="2" key="1">
    <citation type="journal article" date="2019" name="bioRxiv">
        <title>The Genome of the Zebra Mussel, Dreissena polymorpha: A Resource for Invasive Species Research.</title>
        <authorList>
            <person name="McCartney M.A."/>
            <person name="Auch B."/>
            <person name="Kono T."/>
            <person name="Mallez S."/>
            <person name="Zhang Y."/>
            <person name="Obille A."/>
            <person name="Becker A."/>
            <person name="Abrahante J.E."/>
            <person name="Garbe J."/>
            <person name="Badalamenti J.P."/>
            <person name="Herman A."/>
            <person name="Mangelson H."/>
            <person name="Liachko I."/>
            <person name="Sullivan S."/>
            <person name="Sone E.D."/>
            <person name="Koren S."/>
            <person name="Silverstein K.A.T."/>
            <person name="Beckman K.B."/>
            <person name="Gohl D.M."/>
        </authorList>
    </citation>
    <scope>NUCLEOTIDE SEQUENCE</scope>
    <source>
        <strain evidence="2">Duluth1</strain>
        <tissue evidence="2">Whole animal</tissue>
    </source>
</reference>
<evidence type="ECO:0000259" key="1">
    <source>
        <dbReference type="Pfam" id="PF24993"/>
    </source>
</evidence>
<keyword evidence="3" id="KW-1185">Reference proteome</keyword>
<dbReference type="AlphaFoldDB" id="A0A9D4HB78"/>
<evidence type="ECO:0000313" key="2">
    <source>
        <dbReference type="EMBL" id="KAH3713756.1"/>
    </source>
</evidence>
<organism evidence="2 3">
    <name type="scientific">Dreissena polymorpha</name>
    <name type="common">Zebra mussel</name>
    <name type="synonym">Mytilus polymorpha</name>
    <dbReference type="NCBI Taxonomy" id="45954"/>
    <lineage>
        <taxon>Eukaryota</taxon>
        <taxon>Metazoa</taxon>
        <taxon>Spiralia</taxon>
        <taxon>Lophotrochozoa</taxon>
        <taxon>Mollusca</taxon>
        <taxon>Bivalvia</taxon>
        <taxon>Autobranchia</taxon>
        <taxon>Heteroconchia</taxon>
        <taxon>Euheterodonta</taxon>
        <taxon>Imparidentia</taxon>
        <taxon>Neoheterodontei</taxon>
        <taxon>Myida</taxon>
        <taxon>Dreissenoidea</taxon>
        <taxon>Dreissenidae</taxon>
        <taxon>Dreissena</taxon>
    </lineage>
</organism>
<dbReference type="InterPro" id="IPR056810">
    <property type="entry name" value="GNC1-like_N"/>
</dbReference>
<protein>
    <recommendedName>
        <fullName evidence="1">Stalled ribosome sensor GCN1-like N-terminal domain-containing protein</fullName>
    </recommendedName>
</protein>
<dbReference type="Pfam" id="PF24993">
    <property type="entry name" value="GNC1_N"/>
    <property type="match status" value="1"/>
</dbReference>
<reference evidence="2" key="2">
    <citation type="submission" date="2020-11" db="EMBL/GenBank/DDBJ databases">
        <authorList>
            <person name="McCartney M.A."/>
            <person name="Auch B."/>
            <person name="Kono T."/>
            <person name="Mallez S."/>
            <person name="Becker A."/>
            <person name="Gohl D.M."/>
            <person name="Silverstein K.A.T."/>
            <person name="Koren S."/>
            <person name="Bechman K.B."/>
            <person name="Herman A."/>
            <person name="Abrahante J.E."/>
            <person name="Garbe J."/>
        </authorList>
    </citation>
    <scope>NUCLEOTIDE SEQUENCE</scope>
    <source>
        <strain evidence="2">Duluth1</strain>
        <tissue evidence="2">Whole animal</tissue>
    </source>
</reference>
<comment type="caution">
    <text evidence="2">The sequence shown here is derived from an EMBL/GenBank/DDBJ whole genome shotgun (WGS) entry which is preliminary data.</text>
</comment>
<dbReference type="Proteomes" id="UP000828390">
    <property type="component" value="Unassembled WGS sequence"/>
</dbReference>
<name>A0A9D4HB78_DREPO</name>